<evidence type="ECO:0000313" key="2">
    <source>
        <dbReference type="EMBL" id="OWP03418.1"/>
    </source>
</evidence>
<comment type="caution">
    <text evidence="2">The sequence shown here is derived from an EMBL/GenBank/DDBJ whole genome shotgun (WGS) entry which is preliminary data.</text>
</comment>
<keyword evidence="3" id="KW-1185">Reference proteome</keyword>
<dbReference type="OrthoDB" id="5373017at2759"/>
<dbReference type="STRING" id="503106.A0A218Z5Z0"/>
<reference evidence="2 3" key="1">
    <citation type="submission" date="2017-04" db="EMBL/GenBank/DDBJ databases">
        <title>Draft genome sequence of Marssonina coronaria NL1: causal agent of apple blotch.</title>
        <authorList>
            <person name="Cheng Q."/>
        </authorList>
    </citation>
    <scope>NUCLEOTIDE SEQUENCE [LARGE SCALE GENOMIC DNA]</scope>
    <source>
        <strain evidence="2 3">NL1</strain>
    </source>
</reference>
<accession>A0A218Z5Z0</accession>
<dbReference type="InParanoid" id="A0A218Z5Z0"/>
<dbReference type="EMBL" id="MZNU01000176">
    <property type="protein sequence ID" value="OWP03418.1"/>
    <property type="molecule type" value="Genomic_DNA"/>
</dbReference>
<organism evidence="2 3">
    <name type="scientific">Diplocarpon coronariae</name>
    <dbReference type="NCBI Taxonomy" id="2795749"/>
    <lineage>
        <taxon>Eukaryota</taxon>
        <taxon>Fungi</taxon>
        <taxon>Dikarya</taxon>
        <taxon>Ascomycota</taxon>
        <taxon>Pezizomycotina</taxon>
        <taxon>Leotiomycetes</taxon>
        <taxon>Helotiales</taxon>
        <taxon>Drepanopezizaceae</taxon>
        <taxon>Diplocarpon</taxon>
    </lineage>
</organism>
<sequence>MPSEVTVLDQQAALLQDLARDRDATSIGEDNGDFDYLFESDGETEAYPVPGLEDSSTTGHLGLDDPAALPESFANFPLPLLSPVETRTISINDQFESLLKAAATAGEQDAGWDCSQVGESFMRFEQSETYNIYKTTFGAPHASQVEHQKRKRDVEDPEKLAEPDKGPKRRKKTTQEDIDQLARERAIWGPEDGEQQEDSMIDQHLPVSDTGVRAADLHSATALFRRPSAASKKYTRAPMSKLFTSLELSAENFLHLQGAAKTYMLDERYPERSECVGSRGKADSDMTKLKLFACVKSFLEDDGWGERCFSEQSENGDVRKLKWPQMKNKIISLVTPLMRRMVTNERQRLYALETRLEKRTKMPITKRGQASVLPADVTNHQEHIEHIGPPGLRPTTTTTMDPKLDEYYYSIEPRSHTNENLDPLAIDAPFVVETPTPCDDMNDVKFHVNIVQCGRRLQPQVTLTSSSCPGFFSLVQHIHSLMDTGTKYLSSIEILGPSGMLNVKDEESWRDAIASVQQIEWMDGEMKCVVAVLDKE</sequence>
<feature type="region of interest" description="Disordered" evidence="1">
    <location>
        <begin position="141"/>
        <end position="178"/>
    </location>
</feature>
<dbReference type="Proteomes" id="UP000242519">
    <property type="component" value="Unassembled WGS sequence"/>
</dbReference>
<protein>
    <submittedName>
        <fullName evidence="2">Uncharacterized protein</fullName>
    </submittedName>
</protein>
<evidence type="ECO:0000313" key="3">
    <source>
        <dbReference type="Proteomes" id="UP000242519"/>
    </source>
</evidence>
<proteinExistence type="predicted"/>
<evidence type="ECO:0000256" key="1">
    <source>
        <dbReference type="SAM" id="MobiDB-lite"/>
    </source>
</evidence>
<name>A0A218Z5Z0_9HELO</name>
<gene>
    <name evidence="2" type="ORF">B2J93_7436</name>
</gene>
<dbReference type="AlphaFoldDB" id="A0A218Z5Z0"/>
<feature type="compositionally biased region" description="Basic and acidic residues" evidence="1">
    <location>
        <begin position="144"/>
        <end position="166"/>
    </location>
</feature>